<dbReference type="InterPro" id="IPR052954">
    <property type="entry name" value="GPCR-Ligand_Int"/>
</dbReference>
<dbReference type="InterPro" id="IPR000276">
    <property type="entry name" value="GPCR_Rhodpsn"/>
</dbReference>
<evidence type="ECO:0000313" key="8">
    <source>
        <dbReference type="EMBL" id="CAF1109426.1"/>
    </source>
</evidence>
<evidence type="ECO:0000256" key="4">
    <source>
        <dbReference type="ARBA" id="ARBA00023136"/>
    </source>
</evidence>
<dbReference type="Proteomes" id="UP000663852">
    <property type="component" value="Unassembled WGS sequence"/>
</dbReference>
<sequence length="327" mass="37975">MAVTVLPFVQQIMIRYIMSTYFAFGLIGNIFNCIIFTKQTLRQQTPCSIYLLALSIFAFVYLLWSVIPLLYTLDHIDPQVQSLVYCKVRLYGSHVLGQFVRFSVVFACADRFFITRTSAHIRAWSSFDTAKKMIAVMCIFWLIAGSHLPVFMDIRGGVCWMFDFYKFFYPIYQCTLVGVLPPVLMSVFGFLTVHTLRQRHATNEHIRQKDRDLMRMLIAEILINIVTSIPFSANLLYGTATFYVVGKSGERVEIENFVNFVSQFLIHLLSVAPFYLFLMSSKSFRREFVHIVRGCWRNYVRRRGRVGPPISQITATMQHREQTHSLV</sequence>
<dbReference type="OrthoDB" id="10046818at2759"/>
<comment type="caution">
    <text evidence="8">The sequence shown here is derived from an EMBL/GenBank/DDBJ whole genome shotgun (WGS) entry which is preliminary data.</text>
</comment>
<evidence type="ECO:0000256" key="3">
    <source>
        <dbReference type="ARBA" id="ARBA00022989"/>
    </source>
</evidence>
<feature type="transmembrane region" description="Helical" evidence="5">
    <location>
        <begin position="257"/>
        <end position="278"/>
    </location>
</feature>
<feature type="transmembrane region" description="Helical" evidence="5">
    <location>
        <begin position="91"/>
        <end position="113"/>
    </location>
</feature>
<feature type="transmembrane region" description="Helical" evidence="5">
    <location>
        <begin position="133"/>
        <end position="150"/>
    </location>
</feature>
<dbReference type="AlphaFoldDB" id="A0A814PRF4"/>
<evidence type="ECO:0000259" key="6">
    <source>
        <dbReference type="PROSITE" id="PS50262"/>
    </source>
</evidence>
<evidence type="ECO:0000256" key="5">
    <source>
        <dbReference type="SAM" id="Phobius"/>
    </source>
</evidence>
<evidence type="ECO:0000313" key="9">
    <source>
        <dbReference type="Proteomes" id="UP000663828"/>
    </source>
</evidence>
<dbReference type="GO" id="GO:0016020">
    <property type="term" value="C:membrane"/>
    <property type="evidence" value="ECO:0007669"/>
    <property type="project" value="UniProtKB-SubCell"/>
</dbReference>
<keyword evidence="9" id="KW-1185">Reference proteome</keyword>
<accession>A0A814PRF4</accession>
<gene>
    <name evidence="7" type="ORF">EDS130_LOCUS12014</name>
    <name evidence="8" type="ORF">XAT740_LOCUS18786</name>
</gene>
<comment type="subcellular location">
    <subcellularLocation>
        <location evidence="1">Membrane</location>
    </subcellularLocation>
</comment>
<dbReference type="PANTHER" id="PTHR46641">
    <property type="entry name" value="FMRFAMIDE RECEPTOR-RELATED"/>
    <property type="match status" value="1"/>
</dbReference>
<name>A0A814PRF4_ADIRI</name>
<keyword evidence="3 5" id="KW-1133">Transmembrane helix</keyword>
<proteinExistence type="predicted"/>
<dbReference type="Gene3D" id="1.20.1070.10">
    <property type="entry name" value="Rhodopsin 7-helix transmembrane proteins"/>
    <property type="match status" value="1"/>
</dbReference>
<dbReference type="InterPro" id="IPR017452">
    <property type="entry name" value="GPCR_Rhodpsn_7TM"/>
</dbReference>
<reference evidence="8" key="1">
    <citation type="submission" date="2021-02" db="EMBL/GenBank/DDBJ databases">
        <authorList>
            <person name="Nowell W R."/>
        </authorList>
    </citation>
    <scope>NUCLEOTIDE SEQUENCE</scope>
</reference>
<feature type="transmembrane region" description="Helical" evidence="5">
    <location>
        <begin position="170"/>
        <end position="196"/>
    </location>
</feature>
<dbReference type="EMBL" id="CAJNOR010001263">
    <property type="protein sequence ID" value="CAF1109426.1"/>
    <property type="molecule type" value="Genomic_DNA"/>
</dbReference>
<organism evidence="8 9">
    <name type="scientific">Adineta ricciae</name>
    <name type="common">Rotifer</name>
    <dbReference type="NCBI Taxonomy" id="249248"/>
    <lineage>
        <taxon>Eukaryota</taxon>
        <taxon>Metazoa</taxon>
        <taxon>Spiralia</taxon>
        <taxon>Gnathifera</taxon>
        <taxon>Rotifera</taxon>
        <taxon>Eurotatoria</taxon>
        <taxon>Bdelloidea</taxon>
        <taxon>Adinetida</taxon>
        <taxon>Adinetidae</taxon>
        <taxon>Adineta</taxon>
    </lineage>
</organism>
<protein>
    <recommendedName>
        <fullName evidence="6">G-protein coupled receptors family 1 profile domain-containing protein</fullName>
    </recommendedName>
</protein>
<dbReference type="GO" id="GO:0004930">
    <property type="term" value="F:G protein-coupled receptor activity"/>
    <property type="evidence" value="ECO:0007669"/>
    <property type="project" value="InterPro"/>
</dbReference>
<dbReference type="PANTHER" id="PTHR46641:SF18">
    <property type="entry name" value="G-PROTEIN COUPLED RECEPTORS FAMILY 1 PROFILE DOMAIN-CONTAINING PROTEIN"/>
    <property type="match status" value="1"/>
</dbReference>
<feature type="transmembrane region" description="Helical" evidence="5">
    <location>
        <begin position="217"/>
        <end position="237"/>
    </location>
</feature>
<dbReference type="SUPFAM" id="SSF81321">
    <property type="entry name" value="Family A G protein-coupled receptor-like"/>
    <property type="match status" value="1"/>
</dbReference>
<dbReference type="Pfam" id="PF00001">
    <property type="entry name" value="7tm_1"/>
    <property type="match status" value="1"/>
</dbReference>
<evidence type="ECO:0000256" key="2">
    <source>
        <dbReference type="ARBA" id="ARBA00022692"/>
    </source>
</evidence>
<keyword evidence="2 5" id="KW-0812">Transmembrane</keyword>
<feature type="transmembrane region" description="Helical" evidence="5">
    <location>
        <begin position="12"/>
        <end position="37"/>
    </location>
</feature>
<feature type="domain" description="G-protein coupled receptors family 1 profile" evidence="6">
    <location>
        <begin position="28"/>
        <end position="277"/>
    </location>
</feature>
<evidence type="ECO:0000313" key="7">
    <source>
        <dbReference type="EMBL" id="CAF0944825.1"/>
    </source>
</evidence>
<dbReference type="EMBL" id="CAJNOJ010000045">
    <property type="protein sequence ID" value="CAF0944825.1"/>
    <property type="molecule type" value="Genomic_DNA"/>
</dbReference>
<feature type="transmembrane region" description="Helical" evidence="5">
    <location>
        <begin position="49"/>
        <end position="71"/>
    </location>
</feature>
<dbReference type="Proteomes" id="UP000663828">
    <property type="component" value="Unassembled WGS sequence"/>
</dbReference>
<keyword evidence="4 5" id="KW-0472">Membrane</keyword>
<dbReference type="PROSITE" id="PS50262">
    <property type="entry name" value="G_PROTEIN_RECEP_F1_2"/>
    <property type="match status" value="1"/>
</dbReference>
<evidence type="ECO:0000256" key="1">
    <source>
        <dbReference type="ARBA" id="ARBA00004370"/>
    </source>
</evidence>